<protein>
    <submittedName>
        <fullName evidence="1">Uncharacterized protein</fullName>
    </submittedName>
</protein>
<organism evidence="1 2">
    <name type="scientific">Streptomyces capoamus</name>
    <dbReference type="NCBI Taxonomy" id="68183"/>
    <lineage>
        <taxon>Bacteria</taxon>
        <taxon>Bacillati</taxon>
        <taxon>Actinomycetota</taxon>
        <taxon>Actinomycetes</taxon>
        <taxon>Kitasatosporales</taxon>
        <taxon>Streptomycetaceae</taxon>
        <taxon>Streptomyces</taxon>
    </lineage>
</organism>
<evidence type="ECO:0000313" key="1">
    <source>
        <dbReference type="EMBL" id="GHG61810.1"/>
    </source>
</evidence>
<gene>
    <name evidence="1" type="ORF">GCM10018980_51260</name>
</gene>
<reference evidence="2" key="1">
    <citation type="journal article" date="2019" name="Int. J. Syst. Evol. Microbiol.">
        <title>The Global Catalogue of Microorganisms (GCM) 10K type strain sequencing project: providing services to taxonomists for standard genome sequencing and annotation.</title>
        <authorList>
            <consortium name="The Broad Institute Genomics Platform"/>
            <consortium name="The Broad Institute Genome Sequencing Center for Infectious Disease"/>
            <person name="Wu L."/>
            <person name="Ma J."/>
        </authorList>
    </citation>
    <scope>NUCLEOTIDE SEQUENCE [LARGE SCALE GENOMIC DNA]</scope>
    <source>
        <strain evidence="2">JCM 4253</strain>
    </source>
</reference>
<keyword evidence="2" id="KW-1185">Reference proteome</keyword>
<dbReference type="RefSeq" id="WP_189984563.1">
    <property type="nucleotide sequence ID" value="NZ_BNBF01000017.1"/>
</dbReference>
<evidence type="ECO:0000313" key="2">
    <source>
        <dbReference type="Proteomes" id="UP000619355"/>
    </source>
</evidence>
<sequence length="77" mass="8008">MITDLVRRLPRPLRAPLRLAGVHTGKHRGPRAVPGAIVTTEFVTCNPCGGVETAATRHGTVLRCAEGHEQAGTGAGS</sequence>
<proteinExistence type="predicted"/>
<accession>A0A919EZC1</accession>
<name>A0A919EZC1_9ACTN</name>
<comment type="caution">
    <text evidence="1">The sequence shown here is derived from an EMBL/GenBank/DDBJ whole genome shotgun (WGS) entry which is preliminary data.</text>
</comment>
<dbReference type="EMBL" id="BNBF01000017">
    <property type="protein sequence ID" value="GHG61810.1"/>
    <property type="molecule type" value="Genomic_DNA"/>
</dbReference>
<dbReference type="Proteomes" id="UP000619355">
    <property type="component" value="Unassembled WGS sequence"/>
</dbReference>
<dbReference type="AlphaFoldDB" id="A0A919EZC1"/>